<gene>
    <name evidence="1" type="primary">ACC1</name>
    <name evidence="1" type="ORF">IWW38_001120</name>
</gene>
<evidence type="ECO:0000313" key="2">
    <source>
        <dbReference type="Proteomes" id="UP001139981"/>
    </source>
</evidence>
<comment type="caution">
    <text evidence="1">The sequence shown here is derived from an EMBL/GenBank/DDBJ whole genome shotgun (WGS) entry which is preliminary data.</text>
</comment>
<dbReference type="EMBL" id="JANBVB010000037">
    <property type="protein sequence ID" value="KAJ2899082.1"/>
    <property type="molecule type" value="Genomic_DNA"/>
</dbReference>
<evidence type="ECO:0000313" key="1">
    <source>
        <dbReference type="EMBL" id="KAJ2899082.1"/>
    </source>
</evidence>
<proteinExistence type="predicted"/>
<organism evidence="1 2">
    <name type="scientific">Coemansia aciculifera</name>
    <dbReference type="NCBI Taxonomy" id="417176"/>
    <lineage>
        <taxon>Eukaryota</taxon>
        <taxon>Fungi</taxon>
        <taxon>Fungi incertae sedis</taxon>
        <taxon>Zoopagomycota</taxon>
        <taxon>Kickxellomycotina</taxon>
        <taxon>Kickxellomycetes</taxon>
        <taxon>Kickxellales</taxon>
        <taxon>Kickxellaceae</taxon>
        <taxon>Coemansia</taxon>
    </lineage>
</organism>
<accession>A0ACC1M8A9</accession>
<keyword evidence="2" id="KW-1185">Reference proteome</keyword>
<reference evidence="1" key="1">
    <citation type="submission" date="2022-07" db="EMBL/GenBank/DDBJ databases">
        <title>Phylogenomic reconstructions and comparative analyses of Kickxellomycotina fungi.</title>
        <authorList>
            <person name="Reynolds N.K."/>
            <person name="Stajich J.E."/>
            <person name="Barry K."/>
            <person name="Grigoriev I.V."/>
            <person name="Crous P."/>
            <person name="Smith M.E."/>
        </authorList>
    </citation>
    <scope>NUCLEOTIDE SEQUENCE</scope>
    <source>
        <strain evidence="1">CBS 190363</strain>
    </source>
</reference>
<sequence length="2277" mass="252454">MAVPQSVEKFVGGNTVDVAANHRVRDFVKDHGGHTVVTRVLIANNGIAAVKEIRSVRQWAYATFGDERAIEFVVMATPEDLKVNAEYIRMADQYVEVPGGTNNNNYANVELIVDVAERTGAHAVWAGWGHASENPLLPESLRSSKSKIVFIGPPGSAMRSLGDKISSTIVAQHAEVPTMPWSGDGIKETFLNELGHLEVPDGAYQEATTHNMEQGLKQARRIGFPVMIKASEGGGGKGIRMVSKETDFASSFYQCQAEVPGSPIFIMKLAGESRHLEVQVLADQYGNAISLFGRDCSVQRRHQKIIEEAPVSIAKPETFERMEKAAVRLARLVGYVSAGTVEYLYTPADDRFYFLELNPRLQVEHPTTEMVSGVNLPAAQLLVSMGIPLHRIREIRHLYGVDPNGTSAIDFEFSSPQAIDVQRKPRPKGHVIAVRITAENPEAGFKPSSGMMQSLNFRSSTNVWGYFSVSANGGLHEFADSQFGHIFAYGANREQARQSMVVALKEISIRGDFRTTVEYLVRLLEMPDFRSNAFTTAWLDRLISTHLTAERPDRELAVICGATCMAHNESMRLLGEFKVAMDRGQAPSKALLRTTFLVEFIYENIRYRFIANRTGPTGWILYLNGSKVLVGVRALSDGGALVLLDGKSHACYTSAEVGATRLLINERTCLLEEEVDPTQLRSPSPGKLVRFLVDSGDHVKCGEAYAEIEVMKMYMQLTTSEDGIVQFVKQPGAALAAGEVIGVLTLDDPSKVKHAKPFEGQLATYGPPQAYGSKTHQLLRRSLLLLTNALDGFESHAPAAHLLQQVTELLRKPELPFLEIAEVLSAISSRLPAPLTAALNAELAKCDDSGMAEFPASPMLAAIDAYLGELSPASALTLAATVEPVRTVLLGYQDGLAAHERATFIGLLQRYIDAEAIFSQSANEEEGFFALREANRDQPEKIIETMVSHAGVAAKNKVVLAMLDVIRPENLQSGKYEEVLKRLTGLSGRATAKVALKAREVLLQCQVPSLEERIRQMEYILKSSVTETVYGSGEEYRTPSYDAIKDLTVSNYYVFDVLQSFLYHTNPYIRLAALEVYVRRAYHMYSLVDFDYLTDSVAPFMVHWRFILEDDSSGMFAGRIGSNSSVSDLKRIMSVSDLAFAVDKDADPEQYLRQGAMASFDTFAEMEDNFMRLLALISPGGAESFTRAESPALGLGRSSSSSLSRFAPMSALVDSTSSGSRRQSTGGSSGSGKGSGRFGHVINIALQVPQDDPFDDDTWSERLQQFTAGHASALRESGIRRLTYVLLQRAGQHPGTFTFRENNDFMEDKTIRHIEPGLAYQLELPRLSNFDIRPCFNDNRQLHIYYGVSKQNSADCRFFVRVLVRPGRLRTAVATVDYLVSETDRLLNDVLDALEILSVEYPNCDCNHLFISFLPIFNLDASQFEPAYRGFLERHGKRLFRLRVTAAEIRFLVQTGSDEEMPTPFRFCIFNKSGFVPKLENYVEVRDSNGEWVFHSLDSPPGAYNGMLVATPHQPKEWLQPRRYKAHIMGTTYVYDFPDLFHQAVALQWARLKKMSSGSIKPPSQLVQARELVWDEATQALVEVDDAEPGRNTCGMVAWVLTLHTPEAPASGRRAVVIANDITHKIGSFGVAEDELFYRATQYARAHGLPRIYLSANSGARIGLAEEVRDIFRPCWRDPADPSQGFEYLYLTPADLAVLEAREDGKVRSVITEPLVVDGETRHRLLTIVGGADGLGVENLRGSGMIAGETSRAYNDIFTITLVTCRSVGIGAYLVRLGQRAIQNEGQPIILTGAPALNKVLGRDVYTSNLQLGGTQIMYKNGVSHLTADNDFMGICKIVRWLAFVPSARDAPLLPVAPALMIDPVDRLVAYEPPAGPSDPRLFLAGADMTEQNEWMSGFFDRGSFVETLGGWARTVVAGRARLGGIPMGVIAVEARTVENIIPADPANPNSEEQVLQEAGTVWYPNSAFKTAQAIQDFNNGEQLPLMIFANWRGFSGGQRDMFFEVLKYGAYIVDALSKYQQPVFVYIIPNGELRGGAWVVVDPTINPEMMEMYADAKSRGGVLEPEGIVEIKFRKPQMLACMERLDPVVRDLRQALAGPDLAPEEKAEVKRRLDEREKTLLPVYTQIAVQFADLHDRAGRMAAKGVIRKELKWAESRTFFYYRVKRRLAEEQVRKEMRKVATGIERAEQTGLLRDWFLQSGASESDFEENDRLVVAWFEDQKSEVDRCLREWTAGVNAEKLSAQVGDADDDALVAALRSLSTERRQKLLASLQQQQ</sequence>
<dbReference type="Proteomes" id="UP001139981">
    <property type="component" value="Unassembled WGS sequence"/>
</dbReference>
<protein>
    <submittedName>
        <fullName evidence="1">Acetyl-coenzyme-A carboxylase</fullName>
    </submittedName>
</protein>
<name>A0ACC1M8A9_9FUNG</name>